<accession>A0A5M9MPK0</accession>
<comment type="caution">
    <text evidence="2">The sequence shown here is derived from an EMBL/GenBank/DDBJ whole genome shotgun (WGS) entry which is preliminary data.</text>
</comment>
<evidence type="ECO:0000313" key="3">
    <source>
        <dbReference type="Proteomes" id="UP000324241"/>
    </source>
</evidence>
<feature type="compositionally biased region" description="Low complexity" evidence="1">
    <location>
        <begin position="42"/>
        <end position="58"/>
    </location>
</feature>
<dbReference type="RefSeq" id="XP_033426705.1">
    <property type="nucleotide sequence ID" value="XM_033570673.1"/>
</dbReference>
<protein>
    <submittedName>
        <fullName evidence="2">Uncharacterized protein</fullName>
    </submittedName>
</protein>
<evidence type="ECO:0000313" key="2">
    <source>
        <dbReference type="EMBL" id="KAA8647344.1"/>
    </source>
</evidence>
<dbReference type="AlphaFoldDB" id="A0A5M9MPK0"/>
<name>A0A5M9MPK0_9EURO</name>
<evidence type="ECO:0000256" key="1">
    <source>
        <dbReference type="SAM" id="MobiDB-lite"/>
    </source>
</evidence>
<gene>
    <name evidence="2" type="ORF">ATNIH1004_006036</name>
</gene>
<dbReference type="Proteomes" id="UP000324241">
    <property type="component" value="Unassembled WGS sequence"/>
</dbReference>
<dbReference type="EMBL" id="QUQM01000004">
    <property type="protein sequence ID" value="KAA8647344.1"/>
    <property type="molecule type" value="Genomic_DNA"/>
</dbReference>
<organism evidence="2 3">
    <name type="scientific">Aspergillus tanneri</name>
    <dbReference type="NCBI Taxonomy" id="1220188"/>
    <lineage>
        <taxon>Eukaryota</taxon>
        <taxon>Fungi</taxon>
        <taxon>Dikarya</taxon>
        <taxon>Ascomycota</taxon>
        <taxon>Pezizomycotina</taxon>
        <taxon>Eurotiomycetes</taxon>
        <taxon>Eurotiomycetidae</taxon>
        <taxon>Eurotiales</taxon>
        <taxon>Aspergillaceae</taxon>
        <taxon>Aspergillus</taxon>
        <taxon>Aspergillus subgen. Circumdati</taxon>
    </lineage>
</organism>
<feature type="region of interest" description="Disordered" evidence="1">
    <location>
        <begin position="1"/>
        <end position="93"/>
    </location>
</feature>
<dbReference type="OrthoDB" id="4502595at2759"/>
<reference evidence="2 3" key="1">
    <citation type="submission" date="2019-08" db="EMBL/GenBank/DDBJ databases">
        <title>The genome sequence of a newly discovered highly antifungal drug resistant Aspergillus species, Aspergillus tanneri NIH 1004.</title>
        <authorList>
            <person name="Mounaud S."/>
            <person name="Singh I."/>
            <person name="Joardar V."/>
            <person name="Pakala S."/>
            <person name="Pakala S."/>
            <person name="Venepally P."/>
            <person name="Chung J.K."/>
            <person name="Losada L."/>
            <person name="Nierman W.C."/>
        </authorList>
    </citation>
    <scope>NUCLEOTIDE SEQUENCE [LARGE SCALE GENOMIC DNA]</scope>
    <source>
        <strain evidence="2 3">NIH1004</strain>
    </source>
</reference>
<proteinExistence type="predicted"/>
<sequence length="147" mass="16710">MTFQTTRPQPYLHLPTKQRLQRPKIRPTLNPSAQPAFIAMRPVSASTSTSTPVNPTSSGQAEPQGPQGPDSRDRRQTTEVDIAGTVQPFLDPSGWENIRRVGQLRTGEEMGLVGRREREEEERKKREREAEFGEMAVRGRMGRWKRS</sequence>
<dbReference type="GeneID" id="54328738"/>